<dbReference type="AlphaFoldDB" id="A0A077QN49"/>
<accession>A0A077QN49</accession>
<organism evidence="1">
    <name type="scientific">Xenorhabdus bovienii str. Intermedium</name>
    <dbReference type="NCBI Taxonomy" id="1379677"/>
    <lineage>
        <taxon>Bacteria</taxon>
        <taxon>Pseudomonadati</taxon>
        <taxon>Pseudomonadota</taxon>
        <taxon>Gammaproteobacteria</taxon>
        <taxon>Enterobacterales</taxon>
        <taxon>Morganellaceae</taxon>
        <taxon>Xenorhabdus</taxon>
    </lineage>
</organism>
<reference evidence="1" key="1">
    <citation type="submission" date="2013-07" db="EMBL/GenBank/DDBJ databases">
        <title>Sub-species coevolution in mutualistic symbiosis.</title>
        <authorList>
            <person name="Murfin K."/>
            <person name="Klassen J."/>
            <person name="Lee M."/>
            <person name="Forst S."/>
            <person name="Stock P."/>
            <person name="Goodrich-Blair H."/>
        </authorList>
    </citation>
    <scope>NUCLEOTIDE SEQUENCE [LARGE SCALE GENOMIC DNA]</scope>
    <source>
        <strain evidence="1">Intermedium</strain>
    </source>
</reference>
<dbReference type="EMBL" id="CBTB010000251">
    <property type="protein sequence ID" value="CDH34743.1"/>
    <property type="molecule type" value="Genomic_DNA"/>
</dbReference>
<gene>
    <name evidence="1" type="ORF">XBI1_440023</name>
</gene>
<dbReference type="Proteomes" id="UP000028480">
    <property type="component" value="Unassembled WGS sequence"/>
</dbReference>
<evidence type="ECO:0000313" key="1">
    <source>
        <dbReference type="EMBL" id="CDH34743.1"/>
    </source>
</evidence>
<dbReference type="HOGENOM" id="CLU_435417_0_0_6"/>
<sequence>MQDFMMFRSIFHEGAISVNDNDYIKSVGFHITCNEANKNFSLDNEKDVIQDLISQHFIYREGAIHHQLIAYMLENDNTYLDEIISNLFSKSNSDILSAFTILDEKFIHSASFRKLIISTLSQSHHFDKMISILNENELEIIKTKIAINMIAFIDPNVSSHRNVYCDFVVNTGYGLVSHLDKEMIVPFLNNIKELNIVYEDITPSVSDIDYQALTFLAENHMYSLSKDNYRIVISALLKEKSITYEQVGRQPMSLIVENNLQFVRQYVDENIDLFVRNIFIDSEEETATIVKILQHTELCDELKTQIIKEMSFAVSELTEFSETIDSGETEISFHDLFYRHDRILPTWPALIAYICEECNLEVLTGYVERHAENLGSQDVQIDNEDRYDLLYTKVICNEDLNDEAYAAVLSPIYINIHYWDERFSIYNFSRLVNNNKLSLNNEIFEKAAELFIPSTENFVTESFVVWFSLHKEEFFSETDYYLHKDDNETFFEGMIHTLVKSERFSTIEKADLLIKYQLKLSNSFMGQLDISNDVIISIIVRSSDDENNIKMIIRLLKNGYDIKADIANLVKYLDEKEFSKIFNNKREATMNISRQENYNTLLIEFKRAGFIKDFSIKDDGKFYVKISS</sequence>
<dbReference type="RefSeq" id="WP_230585800.1">
    <property type="nucleotide sequence ID" value="NZ_CAWLWA010000035.1"/>
</dbReference>
<name>A0A077QN49_XENBV</name>
<comment type="caution">
    <text evidence="1">The sequence shown here is derived from an EMBL/GenBank/DDBJ whole genome shotgun (WGS) entry which is preliminary data.</text>
</comment>
<proteinExistence type="predicted"/>
<protein>
    <submittedName>
        <fullName evidence="1">Uncharacterized protein</fullName>
    </submittedName>
</protein>